<accession>A0ABY1BX99</accession>
<dbReference type="Proteomes" id="UP000183760">
    <property type="component" value="Unassembled WGS sequence"/>
</dbReference>
<gene>
    <name evidence="1" type="ORF">SAMN05443572_101797</name>
</gene>
<keyword evidence="2" id="KW-1185">Reference proteome</keyword>
<dbReference type="EMBL" id="FOIB01000001">
    <property type="protein sequence ID" value="SES99731.1"/>
    <property type="molecule type" value="Genomic_DNA"/>
</dbReference>
<dbReference type="RefSeq" id="WP_046711009.1">
    <property type="nucleotide sequence ID" value="NZ_BJXR01000011.1"/>
</dbReference>
<sequence length="76" mass="8180">MENDPAATPAPEEMELSTVENALCEGWDRGARSCCFKCTSSSEWTCYAPGAIGWGQCTDQANAVCGRTAYGVCWSF</sequence>
<comment type="caution">
    <text evidence="1">The sequence shown here is derived from an EMBL/GenBank/DDBJ whole genome shotgun (WGS) entry which is preliminary data.</text>
</comment>
<evidence type="ECO:0000313" key="1">
    <source>
        <dbReference type="EMBL" id="SES99731.1"/>
    </source>
</evidence>
<proteinExistence type="predicted"/>
<evidence type="ECO:0008006" key="3">
    <source>
        <dbReference type="Google" id="ProtNLM"/>
    </source>
</evidence>
<organism evidence="1 2">
    <name type="scientific">Myxococcus fulvus</name>
    <dbReference type="NCBI Taxonomy" id="33"/>
    <lineage>
        <taxon>Bacteria</taxon>
        <taxon>Pseudomonadati</taxon>
        <taxon>Myxococcota</taxon>
        <taxon>Myxococcia</taxon>
        <taxon>Myxococcales</taxon>
        <taxon>Cystobacterineae</taxon>
        <taxon>Myxococcaceae</taxon>
        <taxon>Myxococcus</taxon>
    </lineage>
</organism>
<name>A0ABY1BX99_MYXFU</name>
<evidence type="ECO:0000313" key="2">
    <source>
        <dbReference type="Proteomes" id="UP000183760"/>
    </source>
</evidence>
<protein>
    <recommendedName>
        <fullName evidence="3">Lipoprotein</fullName>
    </recommendedName>
</protein>
<reference evidence="1 2" key="1">
    <citation type="submission" date="2016-10" db="EMBL/GenBank/DDBJ databases">
        <authorList>
            <person name="Varghese N."/>
            <person name="Submissions S."/>
        </authorList>
    </citation>
    <scope>NUCLEOTIDE SEQUENCE [LARGE SCALE GENOMIC DNA]</scope>
    <source>
        <strain evidence="1 2">DSM 16525</strain>
    </source>
</reference>